<dbReference type="GO" id="GO:0008299">
    <property type="term" value="P:isoprenoid biosynthetic process"/>
    <property type="evidence" value="ECO:0007669"/>
    <property type="project" value="UniProtKB-KW"/>
</dbReference>
<dbReference type="GO" id="GO:0046872">
    <property type="term" value="F:metal ion binding"/>
    <property type="evidence" value="ECO:0007669"/>
    <property type="project" value="UniProtKB-KW"/>
</dbReference>
<dbReference type="PROSITE" id="PS00444">
    <property type="entry name" value="POLYPRENYL_SYNTHASE_2"/>
    <property type="match status" value="1"/>
</dbReference>
<comment type="cofactor">
    <cofactor evidence="1">
        <name>Mg(2+)</name>
        <dbReference type="ChEBI" id="CHEBI:18420"/>
    </cofactor>
</comment>
<proteinExistence type="inferred from homology"/>
<keyword evidence="5" id="KW-0460">Magnesium</keyword>
<dbReference type="SFLD" id="SFLDS00005">
    <property type="entry name" value="Isoprenoid_Synthase_Type_I"/>
    <property type="match status" value="1"/>
</dbReference>
<dbReference type="InterPro" id="IPR008949">
    <property type="entry name" value="Isoprenoid_synthase_dom_sf"/>
</dbReference>
<comment type="caution">
    <text evidence="8">The sequence shown here is derived from an EMBL/GenBank/DDBJ whole genome shotgun (WGS) entry which is preliminary data.</text>
</comment>
<dbReference type="SUPFAM" id="SSF48576">
    <property type="entry name" value="Terpenoid synthases"/>
    <property type="match status" value="1"/>
</dbReference>
<dbReference type="EMBL" id="JALJOU010000071">
    <property type="protein sequence ID" value="KAK9825677.1"/>
    <property type="molecule type" value="Genomic_DNA"/>
</dbReference>
<keyword evidence="4" id="KW-0479">Metal-binding</keyword>
<gene>
    <name evidence="8" type="ORF">WJX81_001890</name>
</gene>
<name>A0AAW1QX53_9CHLO</name>
<evidence type="ECO:0008006" key="10">
    <source>
        <dbReference type="Google" id="ProtNLM"/>
    </source>
</evidence>
<dbReference type="GO" id="GO:0006744">
    <property type="term" value="P:ubiquinone biosynthetic process"/>
    <property type="evidence" value="ECO:0007669"/>
    <property type="project" value="TreeGrafter"/>
</dbReference>
<dbReference type="PANTHER" id="PTHR12001">
    <property type="entry name" value="GERANYLGERANYL PYROPHOSPHATE SYNTHASE"/>
    <property type="match status" value="1"/>
</dbReference>
<dbReference type="GO" id="GO:0004659">
    <property type="term" value="F:prenyltransferase activity"/>
    <property type="evidence" value="ECO:0007669"/>
    <property type="project" value="InterPro"/>
</dbReference>
<dbReference type="PANTHER" id="PTHR12001:SF69">
    <property type="entry name" value="ALL TRANS-POLYPRENYL-DIPHOSPHATE SYNTHASE PDSS1"/>
    <property type="match status" value="1"/>
</dbReference>
<dbReference type="Proteomes" id="UP001445335">
    <property type="component" value="Unassembled WGS sequence"/>
</dbReference>
<dbReference type="InterPro" id="IPR000092">
    <property type="entry name" value="Polyprenyl_synt"/>
</dbReference>
<evidence type="ECO:0000256" key="6">
    <source>
        <dbReference type="ARBA" id="ARBA00023229"/>
    </source>
</evidence>
<keyword evidence="3 7" id="KW-0808">Transferase</keyword>
<organism evidence="8 9">
    <name type="scientific">Elliptochloris bilobata</name>
    <dbReference type="NCBI Taxonomy" id="381761"/>
    <lineage>
        <taxon>Eukaryota</taxon>
        <taxon>Viridiplantae</taxon>
        <taxon>Chlorophyta</taxon>
        <taxon>core chlorophytes</taxon>
        <taxon>Trebouxiophyceae</taxon>
        <taxon>Trebouxiophyceae incertae sedis</taxon>
        <taxon>Elliptochloris clade</taxon>
        <taxon>Elliptochloris</taxon>
    </lineage>
</organism>
<evidence type="ECO:0000256" key="4">
    <source>
        <dbReference type="ARBA" id="ARBA00022723"/>
    </source>
</evidence>
<dbReference type="PROSITE" id="PS00723">
    <property type="entry name" value="POLYPRENYL_SYNTHASE_1"/>
    <property type="match status" value="1"/>
</dbReference>
<evidence type="ECO:0000256" key="2">
    <source>
        <dbReference type="ARBA" id="ARBA00006706"/>
    </source>
</evidence>
<protein>
    <recommendedName>
        <fullName evidence="10">Geranyl diphosphate synthase</fullName>
    </recommendedName>
</protein>
<evidence type="ECO:0000256" key="3">
    <source>
        <dbReference type="ARBA" id="ARBA00022679"/>
    </source>
</evidence>
<evidence type="ECO:0000313" key="8">
    <source>
        <dbReference type="EMBL" id="KAK9825677.1"/>
    </source>
</evidence>
<evidence type="ECO:0000256" key="7">
    <source>
        <dbReference type="RuleBase" id="RU004466"/>
    </source>
</evidence>
<keyword evidence="9" id="KW-1185">Reference proteome</keyword>
<dbReference type="InterPro" id="IPR033749">
    <property type="entry name" value="Polyprenyl_synt_CS"/>
</dbReference>
<comment type="similarity">
    <text evidence="2 7">Belongs to the FPP/GGPP synthase family.</text>
</comment>
<accession>A0AAW1QX53</accession>
<evidence type="ECO:0000256" key="5">
    <source>
        <dbReference type="ARBA" id="ARBA00022842"/>
    </source>
</evidence>
<dbReference type="Pfam" id="PF00348">
    <property type="entry name" value="polyprenyl_synt"/>
    <property type="match status" value="1"/>
</dbReference>
<dbReference type="GO" id="GO:1990234">
    <property type="term" value="C:transferase complex"/>
    <property type="evidence" value="ECO:0007669"/>
    <property type="project" value="TreeGrafter"/>
</dbReference>
<dbReference type="AlphaFoldDB" id="A0AAW1QX53"/>
<keyword evidence="6" id="KW-0414">Isoprene biosynthesis</keyword>
<evidence type="ECO:0000256" key="1">
    <source>
        <dbReference type="ARBA" id="ARBA00001946"/>
    </source>
</evidence>
<dbReference type="CDD" id="cd00685">
    <property type="entry name" value="Trans_IPPS_HT"/>
    <property type="match status" value="1"/>
</dbReference>
<sequence>MFKRSKPGGEVIGLLLDSVAAAQSATPPWRLAPAGWEDVRYAERVDPFLLVKAEIDSVSERLRRGILSGIPVLERAAEYFFKLGAEGKRLRPTMLLLMASALSTVGPPADFFLSVDERPANIHPMEQRRRQQRVAEITEMIHVASLMHDDVIDSANTRRGLMALNSVFGNKVAILAGDFLLARASVTLAALRDSEVIQLLSQVIEDLVTGEILQMTSTEEDLLSLEFYARKTFFKTASLMANSCKAIALLGGQPAAVAQLAHDYGRHLGLAFQVVDDVLDFTGSALALGKPALNDLRSGLATAPVLFAAQEHPELLPLIQRKFRSAGDVDTAQRLVFASRGIERARELAAQHASLAVCAVEAMPPAATTHALQCRDALLAITERVLTRSK</sequence>
<dbReference type="Gene3D" id="1.10.600.10">
    <property type="entry name" value="Farnesyl Diphosphate Synthase"/>
    <property type="match status" value="1"/>
</dbReference>
<evidence type="ECO:0000313" key="9">
    <source>
        <dbReference type="Proteomes" id="UP001445335"/>
    </source>
</evidence>
<reference evidence="8 9" key="1">
    <citation type="journal article" date="2024" name="Nat. Commun.">
        <title>Phylogenomics reveals the evolutionary origins of lichenization in chlorophyte algae.</title>
        <authorList>
            <person name="Puginier C."/>
            <person name="Libourel C."/>
            <person name="Otte J."/>
            <person name="Skaloud P."/>
            <person name="Haon M."/>
            <person name="Grisel S."/>
            <person name="Petersen M."/>
            <person name="Berrin J.G."/>
            <person name="Delaux P.M."/>
            <person name="Dal Grande F."/>
            <person name="Keller J."/>
        </authorList>
    </citation>
    <scope>NUCLEOTIDE SEQUENCE [LARGE SCALE GENOMIC DNA]</scope>
    <source>
        <strain evidence="8 9">SAG 245.80</strain>
    </source>
</reference>